<dbReference type="SUPFAM" id="SSF52540">
    <property type="entry name" value="P-loop containing nucleoside triphosphate hydrolases"/>
    <property type="match status" value="1"/>
</dbReference>
<accession>A0A132BTE4</accession>
<dbReference type="PATRIC" id="fig|1768241.3.peg.4251"/>
<organism evidence="8 9">
    <name type="scientific">Tritonibacter horizontis</name>
    <dbReference type="NCBI Taxonomy" id="1768241"/>
    <lineage>
        <taxon>Bacteria</taxon>
        <taxon>Pseudomonadati</taxon>
        <taxon>Pseudomonadota</taxon>
        <taxon>Alphaproteobacteria</taxon>
        <taxon>Rhodobacterales</taxon>
        <taxon>Paracoccaceae</taxon>
        <taxon>Tritonibacter</taxon>
    </lineage>
</organism>
<evidence type="ECO:0000256" key="3">
    <source>
        <dbReference type="ARBA" id="ARBA00022490"/>
    </source>
</evidence>
<proteinExistence type="inferred from homology"/>
<comment type="subcellular location">
    <subcellularLocation>
        <location evidence="1">Cytoplasm</location>
    </subcellularLocation>
</comment>
<evidence type="ECO:0000313" key="9">
    <source>
        <dbReference type="Proteomes" id="UP000068382"/>
    </source>
</evidence>
<dbReference type="GO" id="GO:0005524">
    <property type="term" value="F:ATP binding"/>
    <property type="evidence" value="ECO:0007669"/>
    <property type="project" value="UniProtKB-KW"/>
</dbReference>
<evidence type="ECO:0000256" key="2">
    <source>
        <dbReference type="ARBA" id="ARBA00010393"/>
    </source>
</evidence>
<dbReference type="Gene3D" id="3.40.50.300">
    <property type="entry name" value="P-loop containing nucleotide triphosphate hydrolases"/>
    <property type="match status" value="1"/>
</dbReference>
<dbReference type="Pfam" id="PF02562">
    <property type="entry name" value="PhoH"/>
    <property type="match status" value="1"/>
</dbReference>
<name>A0A132BTE4_9RHOB</name>
<dbReference type="EMBL" id="LPUY01000127">
    <property type="protein sequence ID" value="KUP91067.1"/>
    <property type="molecule type" value="Genomic_DNA"/>
</dbReference>
<feature type="domain" description="PhoH-like protein" evidence="7">
    <location>
        <begin position="128"/>
        <end position="331"/>
    </location>
</feature>
<dbReference type="AlphaFoldDB" id="A0A132BTE4"/>
<dbReference type="Proteomes" id="UP000068382">
    <property type="component" value="Unassembled WGS sequence"/>
</dbReference>
<comment type="similarity">
    <text evidence="2">Belongs to the PhoH family.</text>
</comment>
<dbReference type="PANTHER" id="PTHR30473">
    <property type="entry name" value="PROTEIN PHOH"/>
    <property type="match status" value="1"/>
</dbReference>
<dbReference type="InterPro" id="IPR003714">
    <property type="entry name" value="PhoH"/>
</dbReference>
<sequence length="337" mass="37446">MATSVLPPTSEHAPAPEVLLEFPDNRLLIELCGEFDRNLAEIEQRLGVQIIRRGNQLIVHGDAELCQQAADLLEILYERLEGGRPVEAADIDRELRLDRSDEEATGPDSQMEMFTGGKVEIKTRKKLVEPRTDAQKAYVKNLFEHEMAFGIGPAGTGKTYLAVAVGVSMFIQGHVDKIILCRPAVEAGERLGFLPGTQEEKVDPYMQPLYDALNDFLPGKQLAKLKEEKTIEIAPLAFMRGRTLSNAYVVLDEAQNATTMQMKMFLTRLGEGSRMVITGDRTQVDLPRGVTSGLRDAERLLAPIPKISFNYFTSKDVVRHPLVAAIIEAYEKDEPPA</sequence>
<keyword evidence="4" id="KW-0547">Nucleotide-binding</keyword>
<dbReference type="OrthoDB" id="9805148at2"/>
<evidence type="ECO:0000256" key="6">
    <source>
        <dbReference type="ARBA" id="ARBA00039970"/>
    </source>
</evidence>
<evidence type="ECO:0000313" key="8">
    <source>
        <dbReference type="EMBL" id="KUP91067.1"/>
    </source>
</evidence>
<dbReference type="GO" id="GO:0005829">
    <property type="term" value="C:cytosol"/>
    <property type="evidence" value="ECO:0007669"/>
    <property type="project" value="TreeGrafter"/>
</dbReference>
<protein>
    <recommendedName>
        <fullName evidence="6">PhoH-like protein</fullName>
    </recommendedName>
</protein>
<reference evidence="8 9" key="1">
    <citation type="submission" date="2015-12" db="EMBL/GenBank/DDBJ databases">
        <title>Genome sequence of the marine Rhodobacteraceae strain O3.65, Candidatus Tritonibacter horizontis.</title>
        <authorList>
            <person name="Poehlein A."/>
            <person name="Giebel H.A."/>
            <person name="Voget S."/>
            <person name="Brinkhoff T."/>
        </authorList>
    </citation>
    <scope>NUCLEOTIDE SEQUENCE [LARGE SCALE GENOMIC DNA]</scope>
    <source>
        <strain evidence="8 9">O3.65</strain>
    </source>
</reference>
<dbReference type="InterPro" id="IPR051451">
    <property type="entry name" value="PhoH2-like"/>
</dbReference>
<keyword evidence="5" id="KW-0067">ATP-binding</keyword>
<comment type="caution">
    <text evidence="8">The sequence shown here is derived from an EMBL/GenBank/DDBJ whole genome shotgun (WGS) entry which is preliminary data.</text>
</comment>
<gene>
    <name evidence="8" type="primary">ybeZ</name>
    <name evidence="8" type="ORF">TRIHO_40690</name>
</gene>
<dbReference type="PANTHER" id="PTHR30473:SF1">
    <property type="entry name" value="PHOH-LIKE PROTEIN"/>
    <property type="match status" value="1"/>
</dbReference>
<dbReference type="FunFam" id="3.40.50.300:FF:000013">
    <property type="entry name" value="PhoH family ATPase"/>
    <property type="match status" value="1"/>
</dbReference>
<keyword evidence="9" id="KW-1185">Reference proteome</keyword>
<dbReference type="InterPro" id="IPR027417">
    <property type="entry name" value="P-loop_NTPase"/>
</dbReference>
<evidence type="ECO:0000256" key="4">
    <source>
        <dbReference type="ARBA" id="ARBA00022741"/>
    </source>
</evidence>
<evidence type="ECO:0000256" key="1">
    <source>
        <dbReference type="ARBA" id="ARBA00004496"/>
    </source>
</evidence>
<evidence type="ECO:0000256" key="5">
    <source>
        <dbReference type="ARBA" id="ARBA00022840"/>
    </source>
</evidence>
<dbReference type="RefSeq" id="WP_068248152.1">
    <property type="nucleotide sequence ID" value="NZ_LPUY01000127.1"/>
</dbReference>
<keyword evidence="3" id="KW-0963">Cytoplasm</keyword>
<evidence type="ECO:0000259" key="7">
    <source>
        <dbReference type="Pfam" id="PF02562"/>
    </source>
</evidence>